<gene>
    <name evidence="1" type="ORF">DPEC_G00057120</name>
</gene>
<evidence type="ECO:0000313" key="2">
    <source>
        <dbReference type="Proteomes" id="UP001157502"/>
    </source>
</evidence>
<protein>
    <submittedName>
        <fullName evidence="1">Uncharacterized protein</fullName>
    </submittedName>
</protein>
<accession>A0ACC2H6D4</accession>
<comment type="caution">
    <text evidence="1">The sequence shown here is derived from an EMBL/GenBank/DDBJ whole genome shotgun (WGS) entry which is preliminary data.</text>
</comment>
<name>A0ACC2H6D4_DALPE</name>
<dbReference type="EMBL" id="CM055732">
    <property type="protein sequence ID" value="KAJ8011340.1"/>
    <property type="molecule type" value="Genomic_DNA"/>
</dbReference>
<evidence type="ECO:0000313" key="1">
    <source>
        <dbReference type="EMBL" id="KAJ8011340.1"/>
    </source>
</evidence>
<keyword evidence="2" id="KW-1185">Reference proteome</keyword>
<proteinExistence type="predicted"/>
<reference evidence="1" key="1">
    <citation type="submission" date="2021-05" db="EMBL/GenBank/DDBJ databases">
        <authorList>
            <person name="Pan Q."/>
            <person name="Jouanno E."/>
            <person name="Zahm M."/>
            <person name="Klopp C."/>
            <person name="Cabau C."/>
            <person name="Louis A."/>
            <person name="Berthelot C."/>
            <person name="Parey E."/>
            <person name="Roest Crollius H."/>
            <person name="Montfort J."/>
            <person name="Robinson-Rechavi M."/>
            <person name="Bouchez O."/>
            <person name="Lampietro C."/>
            <person name="Lopez Roques C."/>
            <person name="Donnadieu C."/>
            <person name="Postlethwait J."/>
            <person name="Bobe J."/>
            <person name="Dillon D."/>
            <person name="Chandos A."/>
            <person name="von Hippel F."/>
            <person name="Guiguen Y."/>
        </authorList>
    </citation>
    <scope>NUCLEOTIDE SEQUENCE</scope>
    <source>
        <strain evidence="1">YG-Jan2019</strain>
    </source>
</reference>
<organism evidence="1 2">
    <name type="scientific">Dallia pectoralis</name>
    <name type="common">Alaska blackfish</name>
    <dbReference type="NCBI Taxonomy" id="75939"/>
    <lineage>
        <taxon>Eukaryota</taxon>
        <taxon>Metazoa</taxon>
        <taxon>Chordata</taxon>
        <taxon>Craniata</taxon>
        <taxon>Vertebrata</taxon>
        <taxon>Euteleostomi</taxon>
        <taxon>Actinopterygii</taxon>
        <taxon>Neopterygii</taxon>
        <taxon>Teleostei</taxon>
        <taxon>Protacanthopterygii</taxon>
        <taxon>Esociformes</taxon>
        <taxon>Umbridae</taxon>
        <taxon>Dallia</taxon>
    </lineage>
</organism>
<dbReference type="Proteomes" id="UP001157502">
    <property type="component" value="Chromosome 5"/>
</dbReference>
<sequence length="88" mass="9978">MLLRPKYSNQPVKCPTSEECADRGHYVTPGSHLTQKGQTSEILSSTLLPSSNCTVRFYYNSQDEGTPSHSHLIRCPRKHMPIGFWLDD</sequence>